<dbReference type="eggNOG" id="COG1647">
    <property type="taxonomic scope" value="Bacteria"/>
</dbReference>
<proteinExistence type="predicted"/>
<keyword evidence="1" id="KW-0812">Transmembrane</keyword>
<dbReference type="Proteomes" id="UP000000379">
    <property type="component" value="Chromosome"/>
</dbReference>
<dbReference type="HOGENOM" id="CLU_1756993_0_0_0"/>
<dbReference type="Pfam" id="PF22503">
    <property type="entry name" value="DUF6992"/>
    <property type="match status" value="1"/>
</dbReference>
<evidence type="ECO:0000256" key="1">
    <source>
        <dbReference type="SAM" id="Phobius"/>
    </source>
</evidence>
<organism evidence="2 3">
    <name type="scientific">Truepera radiovictrix (strain DSM 17093 / CIP 108686 / LMG 22925 / RQ-24)</name>
    <dbReference type="NCBI Taxonomy" id="649638"/>
    <lineage>
        <taxon>Bacteria</taxon>
        <taxon>Thermotogati</taxon>
        <taxon>Deinococcota</taxon>
        <taxon>Deinococci</taxon>
        <taxon>Trueperales</taxon>
        <taxon>Trueperaceae</taxon>
        <taxon>Truepera</taxon>
    </lineage>
</organism>
<feature type="transmembrane region" description="Helical" evidence="1">
    <location>
        <begin position="122"/>
        <end position="140"/>
    </location>
</feature>
<name>D7CUF2_TRURR</name>
<reference evidence="3" key="1">
    <citation type="submission" date="2010-05" db="EMBL/GenBank/DDBJ databases">
        <title>The complete genome of Truepera radiovictris DSM 17093.</title>
        <authorList>
            <consortium name="US DOE Joint Genome Institute (JGI-PGF)"/>
            <person name="Lucas S."/>
            <person name="Copeland A."/>
            <person name="Lapidus A."/>
            <person name="Glavina del Rio T."/>
            <person name="Dalin E."/>
            <person name="Tice H."/>
            <person name="Bruce D."/>
            <person name="Goodwin L."/>
            <person name="Pitluck S."/>
            <person name="Kyrpides N."/>
            <person name="Mavromatis K."/>
            <person name="Ovchinnikova G."/>
            <person name="Munk A.C."/>
            <person name="Detter J.C."/>
            <person name="Han C."/>
            <person name="Tapia R."/>
            <person name="Land M."/>
            <person name="Hauser L."/>
            <person name="Markowitz V."/>
            <person name="Cheng J.-F."/>
            <person name="Hugenholtz P."/>
            <person name="Woyke T."/>
            <person name="Wu D."/>
            <person name="Tindall B."/>
            <person name="Pomrenke H.G."/>
            <person name="Brambilla E."/>
            <person name="Klenk H.-P."/>
            <person name="Eisen J.A."/>
        </authorList>
    </citation>
    <scope>NUCLEOTIDE SEQUENCE [LARGE SCALE GENOMIC DNA]</scope>
    <source>
        <strain evidence="3">DSM 17093 / CIP 108686 / LMG 22925 / RQ-24</strain>
    </source>
</reference>
<dbReference type="STRING" id="649638.Trad_2631"/>
<dbReference type="EMBL" id="CP002049">
    <property type="protein sequence ID" value="ADI15737.1"/>
    <property type="molecule type" value="Genomic_DNA"/>
</dbReference>
<dbReference type="InterPro" id="IPR054261">
    <property type="entry name" value="DUF6992"/>
</dbReference>
<dbReference type="OrthoDB" id="158047at2"/>
<dbReference type="AlphaFoldDB" id="D7CUF2"/>
<evidence type="ECO:0000313" key="2">
    <source>
        <dbReference type="EMBL" id="ADI15737.1"/>
    </source>
</evidence>
<keyword evidence="1" id="KW-1133">Transmembrane helix</keyword>
<accession>D7CUF2</accession>
<dbReference type="RefSeq" id="WP_013179098.1">
    <property type="nucleotide sequence ID" value="NC_014221.1"/>
</dbReference>
<feature type="transmembrane region" description="Helical" evidence="1">
    <location>
        <begin position="17"/>
        <end position="39"/>
    </location>
</feature>
<reference evidence="2 3" key="2">
    <citation type="journal article" date="2011" name="Stand. Genomic Sci.">
        <title>Complete genome sequence of Truepera radiovictrix type strain (RQ-24).</title>
        <authorList>
            <person name="Ivanova N."/>
            <person name="Rohde C."/>
            <person name="Munk C."/>
            <person name="Nolan M."/>
            <person name="Lucas S."/>
            <person name="Del Rio T.G."/>
            <person name="Tice H."/>
            <person name="Deshpande S."/>
            <person name="Cheng J.F."/>
            <person name="Tapia R."/>
            <person name="Han C."/>
            <person name="Goodwin L."/>
            <person name="Pitluck S."/>
            <person name="Liolios K."/>
            <person name="Mavromatis K."/>
            <person name="Mikhailova N."/>
            <person name="Pati A."/>
            <person name="Chen A."/>
            <person name="Palaniappan K."/>
            <person name="Land M."/>
            <person name="Hauser L."/>
            <person name="Chang Y.J."/>
            <person name="Jeffries C.D."/>
            <person name="Brambilla E."/>
            <person name="Rohde M."/>
            <person name="Goker M."/>
            <person name="Tindall B.J."/>
            <person name="Woyke T."/>
            <person name="Bristow J."/>
            <person name="Eisen J.A."/>
            <person name="Markowitz V."/>
            <person name="Hugenholtz P."/>
            <person name="Kyrpides N.C."/>
            <person name="Klenk H.P."/>
            <person name="Lapidus A."/>
        </authorList>
    </citation>
    <scope>NUCLEOTIDE SEQUENCE [LARGE SCALE GENOMIC DNA]</scope>
    <source>
        <strain evidence="3">DSM 17093 / CIP 108686 / LMG 22925 / RQ-24</strain>
    </source>
</reference>
<evidence type="ECO:0000313" key="3">
    <source>
        <dbReference type="Proteomes" id="UP000000379"/>
    </source>
</evidence>
<feature type="transmembrane region" description="Helical" evidence="1">
    <location>
        <begin position="45"/>
        <end position="63"/>
    </location>
</feature>
<sequence length="156" mass="16758">MVQTSIWSLQRQLSRNLLAWSALSVGAGGLLLAGTPFWRGVGLQGVVWGGIDAGIAAFGLRAMRRRQRALERPDDPQVTREEARNLHKLLRVNAGLDVLYVAGGAALALTAGTTDAFARGNGVGVVVQGAFLLAFDLVYAQRTGRYLQERRQSAQA</sequence>
<gene>
    <name evidence="2" type="ordered locus">Trad_2631</name>
</gene>
<keyword evidence="3" id="KW-1185">Reference proteome</keyword>
<dbReference type="KEGG" id="tra:Trad_2631"/>
<feature type="transmembrane region" description="Helical" evidence="1">
    <location>
        <begin position="89"/>
        <end position="110"/>
    </location>
</feature>
<keyword evidence="1" id="KW-0472">Membrane</keyword>
<protein>
    <submittedName>
        <fullName evidence="2">Uncharacterized protein</fullName>
    </submittedName>
</protein>